<dbReference type="InterPro" id="IPR011011">
    <property type="entry name" value="Znf_FYVE_PHD"/>
</dbReference>
<evidence type="ECO:0000256" key="6">
    <source>
        <dbReference type="SAM" id="MobiDB-lite"/>
    </source>
</evidence>
<feature type="compositionally biased region" description="Polar residues" evidence="6">
    <location>
        <begin position="109"/>
        <end position="121"/>
    </location>
</feature>
<reference evidence="9" key="1">
    <citation type="journal article" date="2016" name="Nature">
        <title>The genome of the seagrass Zostera marina reveals angiosperm adaptation to the sea.</title>
        <authorList>
            <person name="Olsen J.L."/>
            <person name="Rouze P."/>
            <person name="Verhelst B."/>
            <person name="Lin Y.-C."/>
            <person name="Bayer T."/>
            <person name="Collen J."/>
            <person name="Dattolo E."/>
            <person name="De Paoli E."/>
            <person name="Dittami S."/>
            <person name="Maumus F."/>
            <person name="Michel G."/>
            <person name="Kersting A."/>
            <person name="Lauritano C."/>
            <person name="Lohaus R."/>
            <person name="Toepel M."/>
            <person name="Tonon T."/>
            <person name="Vanneste K."/>
            <person name="Amirebrahimi M."/>
            <person name="Brakel J."/>
            <person name="Bostroem C."/>
            <person name="Chovatia M."/>
            <person name="Grimwood J."/>
            <person name="Jenkins J.W."/>
            <person name="Jueterbock A."/>
            <person name="Mraz A."/>
            <person name="Stam W.T."/>
            <person name="Tice H."/>
            <person name="Bornberg-Bauer E."/>
            <person name="Green P.J."/>
            <person name="Pearson G.A."/>
            <person name="Procaccini G."/>
            <person name="Duarte C.M."/>
            <person name="Schmutz J."/>
            <person name="Reusch T.B.H."/>
            <person name="Van de Peer Y."/>
        </authorList>
    </citation>
    <scope>NUCLEOTIDE SEQUENCE [LARGE SCALE GENOMIC DNA]</scope>
    <source>
        <strain evidence="9">cv. Finnish</strain>
    </source>
</reference>
<feature type="domain" description="AIPP2-like SPOC-like" evidence="7">
    <location>
        <begin position="956"/>
        <end position="1086"/>
    </location>
</feature>
<dbReference type="GO" id="GO:0034244">
    <property type="term" value="P:negative regulation of transcription elongation by RNA polymerase II"/>
    <property type="evidence" value="ECO:0007669"/>
    <property type="project" value="InterPro"/>
</dbReference>
<evidence type="ECO:0000256" key="2">
    <source>
        <dbReference type="ARBA" id="ARBA00022771"/>
    </source>
</evidence>
<dbReference type="SUPFAM" id="SSF57903">
    <property type="entry name" value="FYVE/PHD zinc finger"/>
    <property type="match status" value="1"/>
</dbReference>
<feature type="region of interest" description="Disordered" evidence="6">
    <location>
        <begin position="536"/>
        <end position="560"/>
    </location>
</feature>
<keyword evidence="2" id="KW-0863">Zinc-finger</keyword>
<evidence type="ECO:0000313" key="9">
    <source>
        <dbReference type="Proteomes" id="UP000036987"/>
    </source>
</evidence>
<dbReference type="InterPro" id="IPR049914">
    <property type="entry name" value="PHD1-3/5-6"/>
</dbReference>
<feature type="region of interest" description="Disordered" evidence="6">
    <location>
        <begin position="107"/>
        <end position="128"/>
    </location>
</feature>
<evidence type="ECO:0000256" key="1">
    <source>
        <dbReference type="ARBA" id="ARBA00022723"/>
    </source>
</evidence>
<keyword evidence="3" id="KW-0862">Zinc</keyword>
<dbReference type="GO" id="GO:0008270">
    <property type="term" value="F:zinc ion binding"/>
    <property type="evidence" value="ECO:0007669"/>
    <property type="project" value="UniProtKB-KW"/>
</dbReference>
<feature type="compositionally biased region" description="Basic and acidic residues" evidence="6">
    <location>
        <begin position="662"/>
        <end position="675"/>
    </location>
</feature>
<dbReference type="InterPro" id="IPR013083">
    <property type="entry name" value="Znf_RING/FYVE/PHD"/>
</dbReference>
<keyword evidence="9" id="KW-1185">Reference proteome</keyword>
<feature type="region of interest" description="Disordered" evidence="6">
    <location>
        <begin position="749"/>
        <end position="772"/>
    </location>
</feature>
<feature type="compositionally biased region" description="Polar residues" evidence="6">
    <location>
        <begin position="548"/>
        <end position="560"/>
    </location>
</feature>
<evidence type="ECO:0000313" key="8">
    <source>
        <dbReference type="EMBL" id="KMZ62028.1"/>
    </source>
</evidence>
<feature type="region of interest" description="Disordered" evidence="6">
    <location>
        <begin position="381"/>
        <end position="416"/>
    </location>
</feature>
<dbReference type="GO" id="GO:0140566">
    <property type="term" value="F:histone reader activity"/>
    <property type="evidence" value="ECO:0007669"/>
    <property type="project" value="InterPro"/>
</dbReference>
<dbReference type="InterPro" id="IPR056280">
    <property type="entry name" value="AIPP2-like_SPOC"/>
</dbReference>
<keyword evidence="1" id="KW-0479">Metal-binding</keyword>
<dbReference type="Pfam" id="PF23121">
    <property type="entry name" value="SPOC_AIPP2"/>
    <property type="match status" value="1"/>
</dbReference>
<dbReference type="EMBL" id="LFYR01001429">
    <property type="protein sequence ID" value="KMZ62028.1"/>
    <property type="molecule type" value="Genomic_DNA"/>
</dbReference>
<dbReference type="OrthoDB" id="787137at2759"/>
<proteinExistence type="predicted"/>
<evidence type="ECO:0000259" key="7">
    <source>
        <dbReference type="Pfam" id="PF23121"/>
    </source>
</evidence>
<feature type="compositionally biased region" description="Polar residues" evidence="6">
    <location>
        <begin position="749"/>
        <end position="758"/>
    </location>
</feature>
<accession>A0A0K9NZ72</accession>
<gene>
    <name evidence="8" type="ORF">ZOSMA_49G00970</name>
</gene>
<dbReference type="OMA" id="CVEGQQD"/>
<evidence type="ECO:0000256" key="4">
    <source>
        <dbReference type="ARBA" id="ARBA00023015"/>
    </source>
</evidence>
<protein>
    <recommendedName>
        <fullName evidence="7">AIPP2-like SPOC-like domain-containing protein</fullName>
    </recommendedName>
</protein>
<keyword evidence="4" id="KW-0805">Transcription regulation</keyword>
<evidence type="ECO:0000256" key="3">
    <source>
        <dbReference type="ARBA" id="ARBA00022833"/>
    </source>
</evidence>
<organism evidence="8 9">
    <name type="scientific">Zostera marina</name>
    <name type="common">Eelgrass</name>
    <dbReference type="NCBI Taxonomy" id="29655"/>
    <lineage>
        <taxon>Eukaryota</taxon>
        <taxon>Viridiplantae</taxon>
        <taxon>Streptophyta</taxon>
        <taxon>Embryophyta</taxon>
        <taxon>Tracheophyta</taxon>
        <taxon>Spermatophyta</taxon>
        <taxon>Magnoliopsida</taxon>
        <taxon>Liliopsida</taxon>
        <taxon>Zosteraceae</taxon>
        <taxon>Zostera</taxon>
    </lineage>
</organism>
<keyword evidence="5" id="KW-0804">Transcription</keyword>
<evidence type="ECO:0000256" key="5">
    <source>
        <dbReference type="ARBA" id="ARBA00023163"/>
    </source>
</evidence>
<dbReference type="Proteomes" id="UP000036987">
    <property type="component" value="Unassembled WGS sequence"/>
</dbReference>
<dbReference type="PANTHER" id="PTHR33304:SF9">
    <property type="entry name" value="RING_FYVE_PHD ZINC FINGER SUPERFAMILY PROTEIN"/>
    <property type="match status" value="1"/>
</dbReference>
<dbReference type="Gene3D" id="3.30.40.10">
    <property type="entry name" value="Zinc/RING finger domain, C3HC4 (zinc finger)"/>
    <property type="match status" value="1"/>
</dbReference>
<name>A0A0K9NZ72_ZOSMR</name>
<comment type="caution">
    <text evidence="8">The sequence shown here is derived from an EMBL/GenBank/DDBJ whole genome shotgun (WGS) entry which is preliminary data.</text>
</comment>
<dbReference type="PANTHER" id="PTHR33304">
    <property type="match status" value="1"/>
</dbReference>
<dbReference type="STRING" id="29655.A0A0K9NZ72"/>
<sequence length="1527" mass="169050">MEGPIGDSDTDNNVLVDMMEHQPDKDSGMHFGNTAVDKITISGACNVCTTPCSSCIHNERTESTMESKVEGTFRERNAKKETNTFSSANYEREHTYKCRPCDGGEHATSEGSNFSVSSTHDSSSENVESNAANNILKTCNAPKGPDMSNKVFSVETVSEGRMQIKSKEPENGNTQSLLSSAVHTNHDLHLRPISFQSEEKHDPECFLESISYSETKEANSTVHLNSDLGMKSIQCNLVPTSGLLSTNCAPLGVKTVIDAALRKSGESSHESLKQCSGFSSENCYLSQENYQTDTNSTKIGFTHSLSQIKNSSSTADDSIGIQPVIGEKKPSLTNNQLFPVTTSYAHKIEKEPSDENKNTTIDVSHAITDKLSQNKVMSENIKEKNENSANESEASQPSIEPDQLSNNSNEPDASEDDVKVCDICGDAGQEEFLANCCRCTDGAEHTYCMRIMMTKLPEGDWLCEECVLKENAENKKVVPSESSFNKSRHDFGVKGLQNIHAARERSLNSVKASSTSRKMLEIRNSNVGLPVTTTKTTAKKSLSREGSFKNSDSTNVQSVRGNNLSGSLVLGKTPTSLSLKSPNIQSRFHSPRASFSKSSFEDLKQKAKIEDVPHRIKLLSDYTKVDGKKETARTIEKVVSFKGTGTSRLNIDTTIKNQHNSQMDDSKSQIQDAHHNGKLSDLSDASIPIPNTGSEVASKETKQVKQQTFRTEKSFSPNIVLTSEDQKQCRRDPCASAIDKLCDTVPYSGLSQSSQQANRDLKKKPISLGNSRQTTSGKILKCQKCNETGHATQSCSIDKIRLTALKPSGERNMGNKTNKWKDAVEAAFSKARIHNRLSDQPLPLLSNASLRMKISDEDKLDISSHCRKPSLLEGTSDKHETFGRIINNVKKITVQNEDEQNVVMPMESTSASGNGDTIIHSDALKPNASMEMLTKNSSMNLSLSKVPAIPKIPHIWKGCFEVHRSGNFNNYCDGVQAHLSTSASPKVLQVAANFPCKFQLEEACCDHSWPSQFQQKSPTEDNIALFFFATDFDSHQNYTMLVDNMLKNNLVLKGSFDGFELLIFPSNKLHERFQCWNGFYFLWGVFRGKRSNYLEKMSDFQQKHCKSSCDAVLAVSDFASSIKQSDCQKVNSSFQKRVKETFTTDIQVKMDNSLSTGRMDFEKLTSGSAGMCFDLNENTCDDISNDGSDINYHMERKRQHTSLFAESLKGNACLEELMQHSQEYHNALAKNVQTNIITNTSNENSHSHSKSMGSFSDFFKAPTTSQGPDIDSMAIRNNEIIKDIEADSIGPTISQGSSLQRGKKHSIIDFKAGLIDLPQENNMQGEIFSCDMGSSMKHTFLQESISKASGETLSKECWLLDHHKEEQKNKRLKTYHDCSNESPNYEIPERNLLSISSSSPTEYKPENHVPFPLVLLDKEASISQPNIHNFEQPLESEKEREPKKILPLFLSLADSVDPIPQDDIDVSVNNKDDDASTSLSLSLAFPPQSEISNPNSLIETKQLLPEIPNLNSPLLLFGGVIDSGRKQ</sequence>
<feature type="region of interest" description="Disordered" evidence="6">
    <location>
        <begin position="656"/>
        <end position="711"/>
    </location>
</feature>